<proteinExistence type="predicted"/>
<organism evidence="1 2">
    <name type="scientific">Varunaivibrio sulfuroxidans</name>
    <dbReference type="NCBI Taxonomy" id="1773489"/>
    <lineage>
        <taxon>Bacteria</taxon>
        <taxon>Pseudomonadati</taxon>
        <taxon>Pseudomonadota</taxon>
        <taxon>Alphaproteobacteria</taxon>
        <taxon>Rhodospirillales</taxon>
        <taxon>Magnetovibrionaceae</taxon>
        <taxon>Varunaivibrio</taxon>
    </lineage>
</organism>
<evidence type="ECO:0000313" key="2">
    <source>
        <dbReference type="Proteomes" id="UP000295304"/>
    </source>
</evidence>
<sequence>MLKMYKEAGECIKNTPQIKYTQKSAPWADNGADNALKIFDVVRIALKPWRKTGLFSERSVKMMIAGGGALFCAVTLSACGENSHAGKVAQWLKGYYAENPPNGNWVAREVRAESGKKIIVDVLIPSQQQVDQIKKLSRMEQFTVAKLACPKNGVEIQKAYREGITVWIQLNAKSEALTRSICPHR</sequence>
<comment type="caution">
    <text evidence="1">The sequence shown here is derived from an EMBL/GenBank/DDBJ whole genome shotgun (WGS) entry which is preliminary data.</text>
</comment>
<accession>A0A4R3JCX9</accession>
<name>A0A4R3JCX9_9PROT</name>
<dbReference type="Proteomes" id="UP000295304">
    <property type="component" value="Unassembled WGS sequence"/>
</dbReference>
<dbReference type="EMBL" id="SLZW01000005">
    <property type="protein sequence ID" value="TCS62540.1"/>
    <property type="molecule type" value="Genomic_DNA"/>
</dbReference>
<protein>
    <submittedName>
        <fullName evidence="1">Uncharacterized protein</fullName>
    </submittedName>
</protein>
<gene>
    <name evidence="1" type="ORF">EDD55_10586</name>
</gene>
<evidence type="ECO:0000313" key="1">
    <source>
        <dbReference type="EMBL" id="TCS62540.1"/>
    </source>
</evidence>
<keyword evidence="2" id="KW-1185">Reference proteome</keyword>
<dbReference type="AlphaFoldDB" id="A0A4R3JCX9"/>
<reference evidence="1 2" key="1">
    <citation type="submission" date="2019-03" db="EMBL/GenBank/DDBJ databases">
        <title>Genomic Encyclopedia of Type Strains, Phase IV (KMG-IV): sequencing the most valuable type-strain genomes for metagenomic binning, comparative biology and taxonomic classification.</title>
        <authorList>
            <person name="Goeker M."/>
        </authorList>
    </citation>
    <scope>NUCLEOTIDE SEQUENCE [LARGE SCALE GENOMIC DNA]</scope>
    <source>
        <strain evidence="1 2">DSM 101688</strain>
    </source>
</reference>